<dbReference type="Proteomes" id="UP001056386">
    <property type="component" value="Chromosome 1"/>
</dbReference>
<dbReference type="GeneID" id="45695758"/>
<feature type="compositionally biased region" description="Basic residues" evidence="2">
    <location>
        <begin position="164"/>
        <end position="176"/>
    </location>
</feature>
<feature type="region of interest" description="Disordered" evidence="2">
    <location>
        <begin position="31"/>
        <end position="50"/>
    </location>
</feature>
<dbReference type="RefSeq" id="WP_015876703.1">
    <property type="nucleotide sequence ID" value="NZ_CP021074.1"/>
</dbReference>
<dbReference type="AlphaFoldDB" id="A0AAP9Y195"/>
<dbReference type="EMBL" id="CP099587">
    <property type="protein sequence ID" value="USS45455.1"/>
    <property type="molecule type" value="Genomic_DNA"/>
</dbReference>
<evidence type="ECO:0000313" key="6">
    <source>
        <dbReference type="Proteomes" id="UP000594892"/>
    </source>
</evidence>
<feature type="signal peptide" evidence="3">
    <location>
        <begin position="1"/>
        <end position="26"/>
    </location>
</feature>
<dbReference type="Gene3D" id="1.20.120.1490">
    <property type="match status" value="1"/>
</dbReference>
<sequence length="184" mass="20375">MYKKTSRMAIAAATVLALSLSAAAQAQTAGAAMPPADAHGGPGPHWHRHGGPEAVFERLHDQLGLNARQEQQYQAAAATSKQNRQAMRRNFEQARSQLEAAQSQPILDLDALHSARQQVEQQNALLREQTERAWLAFYDGLNDQQKTTVSAALKQQFANMKARHEQRKARWQHHHASQATAASQ</sequence>
<evidence type="ECO:0000256" key="3">
    <source>
        <dbReference type="SAM" id="SignalP"/>
    </source>
</evidence>
<evidence type="ECO:0000313" key="4">
    <source>
        <dbReference type="EMBL" id="QPQ92646.1"/>
    </source>
</evidence>
<name>A0AAP9Y195_BURGL</name>
<gene>
    <name evidence="4" type="ORF">I6H06_26695</name>
    <name evidence="5" type="ORF">NFI99_28180</name>
</gene>
<feature type="coiled-coil region" evidence="1">
    <location>
        <begin position="77"/>
        <end position="132"/>
    </location>
</feature>
<reference evidence="4 6" key="1">
    <citation type="submission" date="2020-12" db="EMBL/GenBank/DDBJ databases">
        <title>FDA dAtabase for Regulatory Grade micrObial Sequences (FDA-ARGOS): Supporting development and validation of Infectious Disease Dx tests.</title>
        <authorList>
            <person name="Minogue T."/>
            <person name="Wolcott M."/>
            <person name="Wasieloski L."/>
            <person name="Aguilar W."/>
            <person name="Moore D."/>
            <person name="Jaissle J."/>
            <person name="Tallon L."/>
            <person name="Sadzewicz L."/>
            <person name="Zhao X."/>
            <person name="Boylan J."/>
            <person name="Ott S."/>
            <person name="Bowen H."/>
            <person name="Vavikolanu K."/>
            <person name="Mehta A."/>
            <person name="Aluvathingal J."/>
            <person name="Nadendla S."/>
            <person name="Yan Y."/>
            <person name="Sichtig H."/>
        </authorList>
    </citation>
    <scope>NUCLEOTIDE SEQUENCE [LARGE SCALE GENOMIC DNA]</scope>
    <source>
        <strain evidence="4 6">FDAARGOS_949</strain>
    </source>
</reference>
<evidence type="ECO:0000256" key="2">
    <source>
        <dbReference type="SAM" id="MobiDB-lite"/>
    </source>
</evidence>
<keyword evidence="1" id="KW-0175">Coiled coil</keyword>
<feature type="chain" id="PRO_5042940634" evidence="3">
    <location>
        <begin position="27"/>
        <end position="184"/>
    </location>
</feature>
<organism evidence="4 6">
    <name type="scientific">Burkholderia glumae</name>
    <name type="common">Pseudomonas glumae</name>
    <dbReference type="NCBI Taxonomy" id="337"/>
    <lineage>
        <taxon>Bacteria</taxon>
        <taxon>Pseudomonadati</taxon>
        <taxon>Pseudomonadota</taxon>
        <taxon>Betaproteobacteria</taxon>
        <taxon>Burkholderiales</taxon>
        <taxon>Burkholderiaceae</taxon>
        <taxon>Burkholderia</taxon>
    </lineage>
</organism>
<dbReference type="Proteomes" id="UP000594892">
    <property type="component" value="Chromosome 2"/>
</dbReference>
<proteinExistence type="predicted"/>
<evidence type="ECO:0000313" key="7">
    <source>
        <dbReference type="Proteomes" id="UP001056386"/>
    </source>
</evidence>
<accession>A0AAP9Y195</accession>
<dbReference type="EMBL" id="CP065601">
    <property type="protein sequence ID" value="QPQ92646.1"/>
    <property type="molecule type" value="Genomic_DNA"/>
</dbReference>
<keyword evidence="3" id="KW-0732">Signal</keyword>
<protein>
    <submittedName>
        <fullName evidence="4">Periplasmic heavy metal sensor</fullName>
    </submittedName>
</protein>
<reference evidence="5" key="2">
    <citation type="submission" date="2022-06" db="EMBL/GenBank/DDBJ databases">
        <title>Draft genome sequence of Burkholderia glumae strain GR20004 isolated from rice panicle showing bacterial panicle blight.</title>
        <authorList>
            <person name="Choi S.Y."/>
            <person name="Lee Y.H."/>
        </authorList>
    </citation>
    <scope>NUCLEOTIDE SEQUENCE</scope>
    <source>
        <strain evidence="5">GR20004</strain>
    </source>
</reference>
<feature type="region of interest" description="Disordered" evidence="2">
    <location>
        <begin position="159"/>
        <end position="184"/>
    </location>
</feature>
<evidence type="ECO:0000313" key="5">
    <source>
        <dbReference type="EMBL" id="USS45455.1"/>
    </source>
</evidence>
<keyword evidence="7" id="KW-1185">Reference proteome</keyword>
<evidence type="ECO:0000256" key="1">
    <source>
        <dbReference type="SAM" id="Coils"/>
    </source>
</evidence>